<dbReference type="SUPFAM" id="SSF111369">
    <property type="entry name" value="HlyD-like secretion proteins"/>
    <property type="match status" value="2"/>
</dbReference>
<name>A0ABU7T893_9HYPH</name>
<dbReference type="Pfam" id="PF25917">
    <property type="entry name" value="BSH_RND"/>
    <property type="match status" value="1"/>
</dbReference>
<dbReference type="Proteomes" id="UP001349262">
    <property type="component" value="Unassembled WGS sequence"/>
</dbReference>
<feature type="domain" description="CusB-like beta-barrel" evidence="3">
    <location>
        <begin position="253"/>
        <end position="293"/>
    </location>
</feature>
<gene>
    <name evidence="4" type="ORF">MRSR164_06765</name>
</gene>
<dbReference type="EMBL" id="MLBY01000004">
    <property type="protein sequence ID" value="MEE7456497.1"/>
    <property type="molecule type" value="Genomic_DNA"/>
</dbReference>
<keyword evidence="5" id="KW-1185">Reference proteome</keyword>
<dbReference type="Gene3D" id="2.40.30.170">
    <property type="match status" value="1"/>
</dbReference>
<protein>
    <submittedName>
        <fullName evidence="4">Hemolysin D</fullName>
    </submittedName>
</protein>
<feature type="coiled-coil region" evidence="1">
    <location>
        <begin position="163"/>
        <end position="211"/>
    </location>
</feature>
<proteinExistence type="predicted"/>
<evidence type="ECO:0000256" key="1">
    <source>
        <dbReference type="SAM" id="Coils"/>
    </source>
</evidence>
<keyword evidence="1" id="KW-0175">Coiled coil</keyword>
<accession>A0ABU7T893</accession>
<dbReference type="InterPro" id="IPR058792">
    <property type="entry name" value="Beta-barrel_RND_2"/>
</dbReference>
<reference evidence="4 5" key="1">
    <citation type="journal article" date="2012" name="Genet. Mol. Biol.">
        <title>Analysis of 16S rRNA and mxaF genes revealing insights into Methylobacterium niche-specific plant association.</title>
        <authorList>
            <person name="Dourado M.N."/>
            <person name="Andreote F.D."/>
            <person name="Dini-Andreote F."/>
            <person name="Conti R."/>
            <person name="Araujo J.M."/>
            <person name="Araujo W.L."/>
        </authorList>
    </citation>
    <scope>NUCLEOTIDE SEQUENCE [LARGE SCALE GENOMIC DNA]</scope>
    <source>
        <strain evidence="4 5">SR1.6/4</strain>
    </source>
</reference>
<dbReference type="Pfam" id="PF25954">
    <property type="entry name" value="Beta-barrel_RND_2"/>
    <property type="match status" value="1"/>
</dbReference>
<evidence type="ECO:0000259" key="2">
    <source>
        <dbReference type="Pfam" id="PF25917"/>
    </source>
</evidence>
<dbReference type="Gene3D" id="2.40.50.100">
    <property type="match status" value="1"/>
</dbReference>
<evidence type="ECO:0000259" key="3">
    <source>
        <dbReference type="Pfam" id="PF25954"/>
    </source>
</evidence>
<dbReference type="PANTHER" id="PTHR30386:SF24">
    <property type="entry name" value="MULTIDRUG RESISTANCE EFFLUX PUMP"/>
    <property type="match status" value="1"/>
</dbReference>
<feature type="domain" description="Multidrug resistance protein MdtA-like barrel-sandwich hybrid" evidence="2">
    <location>
        <begin position="53"/>
        <end position="243"/>
    </location>
</feature>
<dbReference type="InterPro" id="IPR050739">
    <property type="entry name" value="MFP"/>
</dbReference>
<dbReference type="InterPro" id="IPR058625">
    <property type="entry name" value="MdtA-like_BSH"/>
</dbReference>
<comment type="caution">
    <text evidence="4">The sequence shown here is derived from an EMBL/GenBank/DDBJ whole genome shotgun (WGS) entry which is preliminary data.</text>
</comment>
<organism evidence="4 5">
    <name type="scientific">Methylobacterium radiotolerans</name>
    <dbReference type="NCBI Taxonomy" id="31998"/>
    <lineage>
        <taxon>Bacteria</taxon>
        <taxon>Pseudomonadati</taxon>
        <taxon>Pseudomonadota</taxon>
        <taxon>Alphaproteobacteria</taxon>
        <taxon>Hyphomicrobiales</taxon>
        <taxon>Methylobacteriaceae</taxon>
        <taxon>Methylobacterium</taxon>
    </lineage>
</organism>
<evidence type="ECO:0000313" key="5">
    <source>
        <dbReference type="Proteomes" id="UP001349262"/>
    </source>
</evidence>
<sequence>MGQLVRKWAVPITSVVLVGSLMSAALGQWDYLVSNTAIQVTNDATVRSELTGLSARVSGNIVKVAVQDFQSVRAGDLLMVIDPSDYQVAVAQARASVTGAKAATRNLDNQIALQRAVILQAEAQIASARAKVLQATQEEQRQQALLRSTFATAQRVEQAVADLASARAGVQAAEAAAQAQREQLNVLDGTRAQREADLAAAEAALAGAELRLGYTRIVAPFDGVASQRQVQAGDYVTVGGNLISVVPLPQIHVIANYKETQLANVEPGQAVEVTVDTYPGVVLAGRVERLSPASGSQFALLPPDNATGNFTKVVQRIPVRIALNPGQALLDRLRPGMSVITRIKTARKGM</sequence>
<dbReference type="PANTHER" id="PTHR30386">
    <property type="entry name" value="MEMBRANE FUSION SUBUNIT OF EMRAB-TOLC MULTIDRUG EFFLUX PUMP"/>
    <property type="match status" value="1"/>
</dbReference>
<evidence type="ECO:0000313" key="4">
    <source>
        <dbReference type="EMBL" id="MEE7456497.1"/>
    </source>
</evidence>
<dbReference type="Gene3D" id="1.10.287.470">
    <property type="entry name" value="Helix hairpin bin"/>
    <property type="match status" value="1"/>
</dbReference>